<protein>
    <submittedName>
        <fullName evidence="1">Uncharacterized protein</fullName>
    </submittedName>
</protein>
<name>A0A1V1NVA6_9BACT</name>
<dbReference type="AlphaFoldDB" id="A0A1V1NVA6"/>
<gene>
    <name evidence="1" type="ORF">OMM_12669</name>
</gene>
<dbReference type="Proteomes" id="UP000189670">
    <property type="component" value="Unassembled WGS sequence"/>
</dbReference>
<evidence type="ECO:0000313" key="1">
    <source>
        <dbReference type="EMBL" id="ETR66537.1"/>
    </source>
</evidence>
<comment type="caution">
    <text evidence="1">The sequence shown here is derived from an EMBL/GenBank/DDBJ whole genome shotgun (WGS) entry which is preliminary data.</text>
</comment>
<sequence length="87" mass="9923">MGSDRPQSTDPTLITDEINDPKRFILNLTTESKNSSLRNGMIFSQKNTLKPGPDYNGCLITFVKPHSWLLSKLTIETSKPYLRVWLI</sequence>
<dbReference type="EMBL" id="ATBP01001919">
    <property type="protein sequence ID" value="ETR66537.1"/>
    <property type="molecule type" value="Genomic_DNA"/>
</dbReference>
<proteinExistence type="predicted"/>
<reference evidence="2" key="1">
    <citation type="submission" date="2012-11" db="EMBL/GenBank/DDBJ databases">
        <authorList>
            <person name="Lucero-Rivera Y.E."/>
            <person name="Tovar-Ramirez D."/>
        </authorList>
    </citation>
    <scope>NUCLEOTIDE SEQUENCE [LARGE SCALE GENOMIC DNA]</scope>
    <source>
        <strain evidence="2">Araruama</strain>
    </source>
</reference>
<evidence type="ECO:0000313" key="2">
    <source>
        <dbReference type="Proteomes" id="UP000189670"/>
    </source>
</evidence>
<organism evidence="1 2">
    <name type="scientific">Candidatus Magnetoglobus multicellularis str. Araruama</name>
    <dbReference type="NCBI Taxonomy" id="890399"/>
    <lineage>
        <taxon>Bacteria</taxon>
        <taxon>Pseudomonadati</taxon>
        <taxon>Thermodesulfobacteriota</taxon>
        <taxon>Desulfobacteria</taxon>
        <taxon>Desulfobacterales</taxon>
        <taxon>Desulfobacteraceae</taxon>
        <taxon>Candidatus Magnetoglobus</taxon>
    </lineage>
</organism>
<accession>A0A1V1NVA6</accession>